<dbReference type="Proteomes" id="UP000292884">
    <property type="component" value="Unassembled WGS sequence"/>
</dbReference>
<name>A0A4R0N2S6_9SPHI</name>
<evidence type="ECO:0000313" key="2">
    <source>
        <dbReference type="EMBL" id="TCC94131.1"/>
    </source>
</evidence>
<organism evidence="2 3">
    <name type="scientific">Pedobacter frigiditerrae</name>
    <dbReference type="NCBI Taxonomy" id="2530452"/>
    <lineage>
        <taxon>Bacteria</taxon>
        <taxon>Pseudomonadati</taxon>
        <taxon>Bacteroidota</taxon>
        <taxon>Sphingobacteriia</taxon>
        <taxon>Sphingobacteriales</taxon>
        <taxon>Sphingobacteriaceae</taxon>
        <taxon>Pedobacter</taxon>
    </lineage>
</organism>
<keyword evidence="3" id="KW-1185">Reference proteome</keyword>
<evidence type="ECO:0000256" key="1">
    <source>
        <dbReference type="SAM" id="SignalP"/>
    </source>
</evidence>
<dbReference type="OrthoDB" id="1040521at2"/>
<dbReference type="EMBL" id="SJSK01000001">
    <property type="protein sequence ID" value="TCC94131.1"/>
    <property type="molecule type" value="Genomic_DNA"/>
</dbReference>
<feature type="chain" id="PRO_5020478088" evidence="1">
    <location>
        <begin position="22"/>
        <end position="172"/>
    </location>
</feature>
<dbReference type="Gene3D" id="2.170.130.10">
    <property type="entry name" value="TonB-dependent receptor, plug domain"/>
    <property type="match status" value="1"/>
</dbReference>
<feature type="signal peptide" evidence="1">
    <location>
        <begin position="1"/>
        <end position="21"/>
    </location>
</feature>
<dbReference type="SUPFAM" id="SSF56935">
    <property type="entry name" value="Porins"/>
    <property type="match status" value="1"/>
</dbReference>
<comment type="caution">
    <text evidence="2">The sequence shown here is derived from an EMBL/GenBank/DDBJ whole genome shotgun (WGS) entry which is preliminary data.</text>
</comment>
<dbReference type="InterPro" id="IPR037066">
    <property type="entry name" value="Plug_dom_sf"/>
</dbReference>
<reference evidence="2 3" key="1">
    <citation type="submission" date="2019-02" db="EMBL/GenBank/DDBJ databases">
        <title>Pedobacter sp. RP-1-13 sp. nov., isolated from Arctic soil.</title>
        <authorList>
            <person name="Dahal R.H."/>
        </authorList>
    </citation>
    <scope>NUCLEOTIDE SEQUENCE [LARGE SCALE GENOMIC DNA]</scope>
    <source>
        <strain evidence="2 3">RP-1-13</strain>
    </source>
</reference>
<keyword evidence="1" id="KW-0732">Signal</keyword>
<evidence type="ECO:0000313" key="3">
    <source>
        <dbReference type="Proteomes" id="UP000292884"/>
    </source>
</evidence>
<sequence length="172" mass="19155">MKRFILLIALISLGFKGFAQNTDSTKTVKKEPVICLCCGPIDPAKQPTYVINGIVVIPDFFQFLNPNEIESIDVVKNAAAADLNISNKNGTIIIKMKKNIKWISLTSILAKNRVKPTNRNLPIYYKDKVLKADSLLASNLKQFQVTLQNNNSEKLDNATIVGKYLLISETSK</sequence>
<protein>
    <submittedName>
        <fullName evidence="2">Uncharacterized protein</fullName>
    </submittedName>
</protein>
<accession>A0A4R0N2S6</accession>
<gene>
    <name evidence="2" type="ORF">EZ428_04960</name>
</gene>
<dbReference type="RefSeq" id="WP_131551992.1">
    <property type="nucleotide sequence ID" value="NZ_SJSK01000001.1"/>
</dbReference>
<proteinExistence type="predicted"/>
<dbReference type="AlphaFoldDB" id="A0A4R0N2S6"/>